<comment type="pathway">
    <text evidence="3">Sphingolipid metabolism.</text>
</comment>
<evidence type="ECO:0000313" key="13">
    <source>
        <dbReference type="EMBL" id="KAK5046144.1"/>
    </source>
</evidence>
<dbReference type="RefSeq" id="XP_064701743.1">
    <property type="nucleotide sequence ID" value="XM_064852146.1"/>
</dbReference>
<dbReference type="Pfam" id="PF00106">
    <property type="entry name" value="adh_short"/>
    <property type="match status" value="1"/>
</dbReference>
<dbReference type="GO" id="GO:0047560">
    <property type="term" value="F:3-dehydrosphinganine reductase activity"/>
    <property type="evidence" value="ECO:0007669"/>
    <property type="project" value="UniProtKB-EC"/>
</dbReference>
<evidence type="ECO:0000256" key="10">
    <source>
        <dbReference type="ARBA" id="ARBA00044737"/>
    </source>
</evidence>
<sequence length="379" mass="41637">MTDFRLLALRHPYILYTISFVIIILTRYIVQMLWSSRKNKFPVAGLTAIVTGGSQGLGLSLATQLAAKGANVVIVAQDTVKLRKAQAEIEAAGVKPSDMEQKQRFLNLSYDLRNPESAKKIVERVTSWNDGRAPDLLFCCAGNCHPSFFADASLDTHRGQMDTIYWSSMYMAHAILNLWKEPSSSDNDRNNNGTGKKIALPTRHIVFTCSTLAFLPVAGYSPYSPAKAAMRAMADGLNQEVAVYNGSRQGKGPSPDADINVHIVFPMGIISPGFENENRLKPELTRKLEEDDTPQQPDDVAKITLKRLEAGDYIITTSFVGHLMRGAGMGGSLRGGVVDVFWNWLGSIVVLFVVPDFINKCRAWGKQRGVHSTTGGKTD</sequence>
<dbReference type="InterPro" id="IPR002347">
    <property type="entry name" value="SDR_fam"/>
</dbReference>
<keyword evidence="12" id="KW-0812">Transmembrane</keyword>
<dbReference type="PRINTS" id="PR00081">
    <property type="entry name" value="GDHRDH"/>
</dbReference>
<evidence type="ECO:0000256" key="1">
    <source>
        <dbReference type="ARBA" id="ARBA00004240"/>
    </source>
</evidence>
<accession>A0AAV9MWS0</accession>
<name>A0AAV9MWS0_9EURO</name>
<dbReference type="PANTHER" id="PTHR43550:SF3">
    <property type="entry name" value="3-KETODIHYDROSPHINGOSINE REDUCTASE"/>
    <property type="match status" value="1"/>
</dbReference>
<dbReference type="GO" id="GO:0006666">
    <property type="term" value="P:3-keto-sphinganine metabolic process"/>
    <property type="evidence" value="ECO:0007669"/>
    <property type="project" value="InterPro"/>
</dbReference>
<evidence type="ECO:0000256" key="3">
    <source>
        <dbReference type="ARBA" id="ARBA00004991"/>
    </source>
</evidence>
<evidence type="ECO:0000256" key="6">
    <source>
        <dbReference type="ARBA" id="ARBA00022919"/>
    </source>
</evidence>
<evidence type="ECO:0000256" key="12">
    <source>
        <dbReference type="SAM" id="Phobius"/>
    </source>
</evidence>
<dbReference type="SUPFAM" id="SSF51735">
    <property type="entry name" value="NAD(P)-binding Rossmann-fold domains"/>
    <property type="match status" value="1"/>
</dbReference>
<dbReference type="CDD" id="cd08939">
    <property type="entry name" value="KDSR-like_SDR_c"/>
    <property type="match status" value="1"/>
</dbReference>
<comment type="caution">
    <text evidence="13">The sequence shown here is derived from an EMBL/GenBank/DDBJ whole genome shotgun (WGS) entry which is preliminary data.</text>
</comment>
<dbReference type="InterPro" id="IPR036291">
    <property type="entry name" value="NAD(P)-bd_dom_sf"/>
</dbReference>
<evidence type="ECO:0000256" key="9">
    <source>
        <dbReference type="ARBA" id="ARBA00026112"/>
    </source>
</evidence>
<dbReference type="InterPro" id="IPR045022">
    <property type="entry name" value="KDSR-like"/>
</dbReference>
<dbReference type="Proteomes" id="UP001358417">
    <property type="component" value="Unassembled WGS sequence"/>
</dbReference>
<evidence type="ECO:0000256" key="8">
    <source>
        <dbReference type="ARBA" id="ARBA00023098"/>
    </source>
</evidence>
<evidence type="ECO:0000256" key="11">
    <source>
        <dbReference type="ARBA" id="ARBA00048930"/>
    </source>
</evidence>
<proteinExistence type="predicted"/>
<dbReference type="PANTHER" id="PTHR43550">
    <property type="entry name" value="3-KETODIHYDROSPHINGOSINE REDUCTASE"/>
    <property type="match status" value="1"/>
</dbReference>
<dbReference type="Gene3D" id="3.40.50.720">
    <property type="entry name" value="NAD(P)-binding Rossmann-like Domain"/>
    <property type="match status" value="1"/>
</dbReference>
<keyword evidence="14" id="KW-1185">Reference proteome</keyword>
<evidence type="ECO:0000256" key="7">
    <source>
        <dbReference type="ARBA" id="ARBA00023002"/>
    </source>
</evidence>
<evidence type="ECO:0000256" key="4">
    <source>
        <dbReference type="ARBA" id="ARBA00022824"/>
    </source>
</evidence>
<dbReference type="GO" id="GO:0005789">
    <property type="term" value="C:endoplasmic reticulum membrane"/>
    <property type="evidence" value="ECO:0007669"/>
    <property type="project" value="TreeGrafter"/>
</dbReference>
<dbReference type="GO" id="GO:0030148">
    <property type="term" value="P:sphingolipid biosynthetic process"/>
    <property type="evidence" value="ECO:0007669"/>
    <property type="project" value="InterPro"/>
</dbReference>
<keyword evidence="5" id="KW-0521">NADP</keyword>
<evidence type="ECO:0000256" key="5">
    <source>
        <dbReference type="ARBA" id="ARBA00022857"/>
    </source>
</evidence>
<keyword evidence="12" id="KW-1133">Transmembrane helix</keyword>
<comment type="catalytic activity">
    <reaction evidence="11">
        <text>sphinganine + NADP(+) = 3-oxosphinganine + NADPH + H(+)</text>
        <dbReference type="Rhea" id="RHEA:22640"/>
        <dbReference type="ChEBI" id="CHEBI:15378"/>
        <dbReference type="ChEBI" id="CHEBI:57783"/>
        <dbReference type="ChEBI" id="CHEBI:57817"/>
        <dbReference type="ChEBI" id="CHEBI:58299"/>
        <dbReference type="ChEBI" id="CHEBI:58349"/>
        <dbReference type="EC" id="1.1.1.102"/>
    </reaction>
    <physiologicalReaction direction="right-to-left" evidence="11">
        <dbReference type="Rhea" id="RHEA:22642"/>
    </physiologicalReaction>
</comment>
<dbReference type="EC" id="1.1.1.102" evidence="9"/>
<keyword evidence="4" id="KW-0256">Endoplasmic reticulum</keyword>
<keyword evidence="12" id="KW-0472">Membrane</keyword>
<keyword evidence="7" id="KW-0560">Oxidoreductase</keyword>
<dbReference type="GeneID" id="89976764"/>
<dbReference type="EMBL" id="JAVRRD010000032">
    <property type="protein sequence ID" value="KAK5046144.1"/>
    <property type="molecule type" value="Genomic_DNA"/>
</dbReference>
<evidence type="ECO:0000256" key="2">
    <source>
        <dbReference type="ARBA" id="ARBA00004760"/>
    </source>
</evidence>
<organism evidence="13 14">
    <name type="scientific">Exophiala bonariae</name>
    <dbReference type="NCBI Taxonomy" id="1690606"/>
    <lineage>
        <taxon>Eukaryota</taxon>
        <taxon>Fungi</taxon>
        <taxon>Dikarya</taxon>
        <taxon>Ascomycota</taxon>
        <taxon>Pezizomycotina</taxon>
        <taxon>Eurotiomycetes</taxon>
        <taxon>Chaetothyriomycetidae</taxon>
        <taxon>Chaetothyriales</taxon>
        <taxon>Herpotrichiellaceae</taxon>
        <taxon>Exophiala</taxon>
    </lineage>
</organism>
<protein>
    <recommendedName>
        <fullName evidence="9">3-dehydrosphinganine reductase</fullName>
        <ecNumber evidence="9">1.1.1.102</ecNumber>
    </recommendedName>
</protein>
<dbReference type="AlphaFoldDB" id="A0AAV9MWS0"/>
<feature type="transmembrane region" description="Helical" evidence="12">
    <location>
        <begin position="13"/>
        <end position="30"/>
    </location>
</feature>
<comment type="function">
    <text evidence="10">Catalyzes the reduction of 3'-oxosphinganine (3-ketodihydrosphingosine/KDS) to sphinganine (dihydrosphingosine/DHS), the second step of de novo sphingolipid biosynthesis.</text>
</comment>
<gene>
    <name evidence="13" type="ORF">LTR84_008601</name>
</gene>
<keyword evidence="8" id="KW-0443">Lipid metabolism</keyword>
<reference evidence="13 14" key="1">
    <citation type="submission" date="2023-08" db="EMBL/GenBank/DDBJ databases">
        <title>Black Yeasts Isolated from many extreme environments.</title>
        <authorList>
            <person name="Coleine C."/>
            <person name="Stajich J.E."/>
            <person name="Selbmann L."/>
        </authorList>
    </citation>
    <scope>NUCLEOTIDE SEQUENCE [LARGE SCALE GENOMIC DNA]</scope>
    <source>
        <strain evidence="13 14">CCFEE 5792</strain>
    </source>
</reference>
<keyword evidence="6" id="KW-0746">Sphingolipid metabolism</keyword>
<comment type="subcellular location">
    <subcellularLocation>
        <location evidence="1">Endoplasmic reticulum</location>
    </subcellularLocation>
</comment>
<comment type="pathway">
    <text evidence="2">Lipid metabolism; sphingolipid metabolism.</text>
</comment>
<evidence type="ECO:0000313" key="14">
    <source>
        <dbReference type="Proteomes" id="UP001358417"/>
    </source>
</evidence>